<proteinExistence type="predicted"/>
<feature type="domain" description="Spore protein YkvP/CgeB glycosyl transferase-like" evidence="1">
    <location>
        <begin position="193"/>
        <end position="339"/>
    </location>
</feature>
<name>A0A3M2I0G2_9GAMM</name>
<organism evidence="2 3">
    <name type="scientific">Stutzerimonas zhaodongensis</name>
    <dbReference type="NCBI Taxonomy" id="1176257"/>
    <lineage>
        <taxon>Bacteria</taxon>
        <taxon>Pseudomonadati</taxon>
        <taxon>Pseudomonadota</taxon>
        <taxon>Gammaproteobacteria</taxon>
        <taxon>Pseudomonadales</taxon>
        <taxon>Pseudomonadaceae</taxon>
        <taxon>Stutzerimonas</taxon>
    </lineage>
</organism>
<evidence type="ECO:0000259" key="1">
    <source>
        <dbReference type="Pfam" id="PF13524"/>
    </source>
</evidence>
<dbReference type="Gene3D" id="3.40.50.2000">
    <property type="entry name" value="Glycogen Phosphorylase B"/>
    <property type="match status" value="1"/>
</dbReference>
<sequence>MKIIILDGISGVPLGKEIHGAFQGAGVSSVYADAFHFKARPFYRLSSIVLKSRNRMRDKEGFSHLPRIELKELEALIERERPTHVLVIGFLYKHFEVRAARELLDKHGVSLLLYDTDSCNLYGKRREFVYFIQQELPVYDHIFSFSKVTTRFFQGTLGLKASHLPFGALPVNALGLQKTAEALFVGSADLRRVFLLEGVRDRVAIRGNRWKRNYPLMSSALRARVDDRTVWGEELQMLLQSAKIVINITRSDFYGAETGVNLRIFEALSAGCFLLTDYCEEIAELFTPGQDIEVFRSATELRAKVAYYLENEEERERIARNGRARFLEHHTWAARIDQIGSTLAAVD</sequence>
<reference evidence="2 3" key="1">
    <citation type="submission" date="2018-10" db="EMBL/GenBank/DDBJ databases">
        <title>Pseudomonas zhaodongensis NEAU-ST5-21(T) genome.</title>
        <authorList>
            <person name="Peng J."/>
            <person name="Liu Z.-P."/>
        </authorList>
    </citation>
    <scope>NUCLEOTIDE SEQUENCE [LARGE SCALE GENOMIC DNA]</scope>
    <source>
        <strain evidence="2 3">NEAU-ST5-21</strain>
    </source>
</reference>
<comment type="caution">
    <text evidence="2">The sequence shown here is derived from an EMBL/GenBank/DDBJ whole genome shotgun (WGS) entry which is preliminary data.</text>
</comment>
<dbReference type="AlphaFoldDB" id="A0A3M2I0G2"/>
<gene>
    <name evidence="2" type="ORF">EA797_02520</name>
</gene>
<evidence type="ECO:0000313" key="2">
    <source>
        <dbReference type="EMBL" id="RMH91644.1"/>
    </source>
</evidence>
<keyword evidence="3" id="KW-1185">Reference proteome</keyword>
<protein>
    <submittedName>
        <fullName evidence="2">Spore maturation protein</fullName>
    </submittedName>
</protein>
<evidence type="ECO:0000313" key="3">
    <source>
        <dbReference type="Proteomes" id="UP000269774"/>
    </source>
</evidence>
<dbReference type="Proteomes" id="UP000269774">
    <property type="component" value="Unassembled WGS sequence"/>
</dbReference>
<accession>A0A3M2I0G2</accession>
<dbReference type="EMBL" id="RFFM01000001">
    <property type="protein sequence ID" value="RMH91644.1"/>
    <property type="molecule type" value="Genomic_DNA"/>
</dbReference>
<dbReference type="Pfam" id="PF13524">
    <property type="entry name" value="Glyco_trans_1_2"/>
    <property type="match status" value="1"/>
</dbReference>
<dbReference type="InterPro" id="IPR055259">
    <property type="entry name" value="YkvP/CgeB_Glyco_trans-like"/>
</dbReference>
<dbReference type="SUPFAM" id="SSF53756">
    <property type="entry name" value="UDP-Glycosyltransferase/glycogen phosphorylase"/>
    <property type="match status" value="1"/>
</dbReference>
<dbReference type="OrthoDB" id="505636at2"/>